<name>A0A6M1T8F1_9BACT</name>
<dbReference type="RefSeq" id="WP_165267854.1">
    <property type="nucleotide sequence ID" value="NZ_JAALLS010000008.1"/>
</dbReference>
<evidence type="ECO:0000256" key="1">
    <source>
        <dbReference type="SAM" id="SignalP"/>
    </source>
</evidence>
<sequence>MRYTICILVFLGCAFTSAYAQHYPLKINAKVNANPNFKINSVTNGGSSQGLGLLFSNLNKYPVEFGLVMQRGYNSSVQFSFGLTLAYVLVGFNNNWLKTGLEVSRFHLKKYRYEDDMVGDVMEDDRPTSFKPYLEWEWGIGQSFSLFIHSGYRLTLSQTKTITEILSRNADGTVQRFRTKEETNFYSSGFEGGIGINIKLY</sequence>
<protein>
    <recommendedName>
        <fullName evidence="4">Outer membrane protein beta-barrel domain-containing protein</fullName>
    </recommendedName>
</protein>
<dbReference type="Proteomes" id="UP000479132">
    <property type="component" value="Unassembled WGS sequence"/>
</dbReference>
<keyword evidence="3" id="KW-1185">Reference proteome</keyword>
<reference evidence="2 3" key="1">
    <citation type="submission" date="2020-02" db="EMBL/GenBank/DDBJ databases">
        <title>Aliifodinibius halophilus 2W32, complete genome.</title>
        <authorList>
            <person name="Li Y."/>
            <person name="Wu S."/>
        </authorList>
    </citation>
    <scope>NUCLEOTIDE SEQUENCE [LARGE SCALE GENOMIC DNA]</scope>
    <source>
        <strain evidence="2 3">2W32</strain>
    </source>
</reference>
<proteinExistence type="predicted"/>
<evidence type="ECO:0000313" key="2">
    <source>
        <dbReference type="EMBL" id="NGP88291.1"/>
    </source>
</evidence>
<accession>A0A6M1T8F1</accession>
<evidence type="ECO:0000313" key="3">
    <source>
        <dbReference type="Proteomes" id="UP000479132"/>
    </source>
</evidence>
<feature type="signal peptide" evidence="1">
    <location>
        <begin position="1"/>
        <end position="20"/>
    </location>
</feature>
<feature type="chain" id="PRO_5026824827" description="Outer membrane protein beta-barrel domain-containing protein" evidence="1">
    <location>
        <begin position="21"/>
        <end position="201"/>
    </location>
</feature>
<dbReference type="AlphaFoldDB" id="A0A6M1T8F1"/>
<gene>
    <name evidence="2" type="ORF">G3569_07980</name>
</gene>
<dbReference type="EMBL" id="JAALLS010000008">
    <property type="protein sequence ID" value="NGP88291.1"/>
    <property type="molecule type" value="Genomic_DNA"/>
</dbReference>
<organism evidence="2 3">
    <name type="scientific">Fodinibius halophilus</name>
    <dbReference type="NCBI Taxonomy" id="1736908"/>
    <lineage>
        <taxon>Bacteria</taxon>
        <taxon>Pseudomonadati</taxon>
        <taxon>Balneolota</taxon>
        <taxon>Balneolia</taxon>
        <taxon>Balneolales</taxon>
        <taxon>Balneolaceae</taxon>
        <taxon>Fodinibius</taxon>
    </lineage>
</organism>
<keyword evidence="1" id="KW-0732">Signal</keyword>
<evidence type="ECO:0008006" key="4">
    <source>
        <dbReference type="Google" id="ProtNLM"/>
    </source>
</evidence>
<comment type="caution">
    <text evidence="2">The sequence shown here is derived from an EMBL/GenBank/DDBJ whole genome shotgun (WGS) entry which is preliminary data.</text>
</comment>